<dbReference type="OrthoDB" id="9811084at2"/>
<dbReference type="InterPro" id="IPR009057">
    <property type="entry name" value="Homeodomain-like_sf"/>
</dbReference>
<feature type="compositionally biased region" description="Polar residues" evidence="5">
    <location>
        <begin position="308"/>
        <end position="317"/>
    </location>
</feature>
<keyword evidence="3" id="KW-0804">Transcription</keyword>
<protein>
    <submittedName>
        <fullName evidence="7">TetR/AcrR family transcriptional regulator</fullName>
    </submittedName>
</protein>
<feature type="domain" description="HTH tetR-type" evidence="6">
    <location>
        <begin position="102"/>
        <end position="162"/>
    </location>
</feature>
<sequence length="317" mass="34418">MGAVSVRKIWNPPPVSASRFSSVVSLISFPPLAAGLFMLRPFVGCAAAFLSTLHLCNYWSILTINNIELLDLAGRARCIGPMSRSDTVEKVAAPRRRNRRGEETRRLILDATIACLNARGYAGTSIETVMDEAGISRGSVLNQFPTRLDLMIGAADHAMHEMMRHTGQQLAAFDDDASAYRAFCDITWQSNQLPAAAVVTEILLAARWDSELAAAFRPIAERVETEIDALVARLAKGSGIEDIDAAIVHARILILSLRGITLELAYDPDRKIILRALDRIGAEHAAHCDEVIPREQAQPSGVSGGGLKTTSDSTMKE</sequence>
<dbReference type="Gene3D" id="1.10.357.10">
    <property type="entry name" value="Tetracycline Repressor, domain 2"/>
    <property type="match status" value="1"/>
</dbReference>
<organism evidence="7 8">
    <name type="scientific">Henriciella algicola</name>
    <dbReference type="NCBI Taxonomy" id="1608422"/>
    <lineage>
        <taxon>Bacteria</taxon>
        <taxon>Pseudomonadati</taxon>
        <taxon>Pseudomonadota</taxon>
        <taxon>Alphaproteobacteria</taxon>
        <taxon>Hyphomonadales</taxon>
        <taxon>Hyphomonadaceae</taxon>
        <taxon>Henriciella</taxon>
    </lineage>
</organism>
<dbReference type="PANTHER" id="PTHR30055">
    <property type="entry name" value="HTH-TYPE TRANSCRIPTIONAL REGULATOR RUTR"/>
    <property type="match status" value="1"/>
</dbReference>
<evidence type="ECO:0000313" key="8">
    <source>
        <dbReference type="Proteomes" id="UP000265845"/>
    </source>
</evidence>
<dbReference type="PANTHER" id="PTHR30055:SF234">
    <property type="entry name" value="HTH-TYPE TRANSCRIPTIONAL REGULATOR BETI"/>
    <property type="match status" value="1"/>
</dbReference>
<evidence type="ECO:0000256" key="5">
    <source>
        <dbReference type="SAM" id="MobiDB-lite"/>
    </source>
</evidence>
<dbReference type="GO" id="GO:0003700">
    <property type="term" value="F:DNA-binding transcription factor activity"/>
    <property type="evidence" value="ECO:0007669"/>
    <property type="project" value="TreeGrafter"/>
</dbReference>
<dbReference type="InterPro" id="IPR001647">
    <property type="entry name" value="HTH_TetR"/>
</dbReference>
<proteinExistence type="predicted"/>
<evidence type="ECO:0000256" key="1">
    <source>
        <dbReference type="ARBA" id="ARBA00023015"/>
    </source>
</evidence>
<keyword evidence="8" id="KW-1185">Reference proteome</keyword>
<comment type="caution">
    <text evidence="7">The sequence shown here is derived from an EMBL/GenBank/DDBJ whole genome shotgun (WGS) entry which is preliminary data.</text>
</comment>
<feature type="DNA-binding region" description="H-T-H motif" evidence="4">
    <location>
        <begin position="125"/>
        <end position="144"/>
    </location>
</feature>
<gene>
    <name evidence="7" type="ORF">D1222_06925</name>
</gene>
<evidence type="ECO:0000313" key="7">
    <source>
        <dbReference type="EMBL" id="RIJ32274.1"/>
    </source>
</evidence>
<reference evidence="7 8" key="1">
    <citation type="submission" date="2018-08" db="EMBL/GenBank/DDBJ databases">
        <title>Henriciella mobilis sp. nov., isolated from seawater.</title>
        <authorList>
            <person name="Cheng H."/>
            <person name="Wu Y.-H."/>
            <person name="Xu X.-W."/>
            <person name="Guo L.-L."/>
        </authorList>
    </citation>
    <scope>NUCLEOTIDE SEQUENCE [LARGE SCALE GENOMIC DNA]</scope>
    <source>
        <strain evidence="7 8">CCUG67844</strain>
    </source>
</reference>
<dbReference type="SUPFAM" id="SSF46689">
    <property type="entry name" value="Homeodomain-like"/>
    <property type="match status" value="1"/>
</dbReference>
<dbReference type="InterPro" id="IPR050109">
    <property type="entry name" value="HTH-type_TetR-like_transc_reg"/>
</dbReference>
<feature type="region of interest" description="Disordered" evidence="5">
    <location>
        <begin position="290"/>
        <end position="317"/>
    </location>
</feature>
<dbReference type="AlphaFoldDB" id="A0A399RPY7"/>
<evidence type="ECO:0000256" key="3">
    <source>
        <dbReference type="ARBA" id="ARBA00023163"/>
    </source>
</evidence>
<accession>A0A399RPY7</accession>
<evidence type="ECO:0000256" key="2">
    <source>
        <dbReference type="ARBA" id="ARBA00023125"/>
    </source>
</evidence>
<dbReference type="GO" id="GO:0000976">
    <property type="term" value="F:transcription cis-regulatory region binding"/>
    <property type="evidence" value="ECO:0007669"/>
    <property type="project" value="TreeGrafter"/>
</dbReference>
<keyword evidence="2 4" id="KW-0238">DNA-binding</keyword>
<evidence type="ECO:0000256" key="4">
    <source>
        <dbReference type="PROSITE-ProRule" id="PRU00335"/>
    </source>
</evidence>
<keyword evidence="1" id="KW-0805">Transcription regulation</keyword>
<dbReference type="Pfam" id="PF00440">
    <property type="entry name" value="TetR_N"/>
    <property type="match status" value="1"/>
</dbReference>
<dbReference type="EMBL" id="QWGA01000003">
    <property type="protein sequence ID" value="RIJ32274.1"/>
    <property type="molecule type" value="Genomic_DNA"/>
</dbReference>
<dbReference type="Proteomes" id="UP000265845">
    <property type="component" value="Unassembled WGS sequence"/>
</dbReference>
<evidence type="ECO:0000259" key="6">
    <source>
        <dbReference type="PROSITE" id="PS50977"/>
    </source>
</evidence>
<dbReference type="PROSITE" id="PS50977">
    <property type="entry name" value="HTH_TETR_2"/>
    <property type="match status" value="1"/>
</dbReference>
<name>A0A399RPY7_9PROT</name>